<comment type="caution">
    <text evidence="10">The sequence shown here is derived from an EMBL/GenBank/DDBJ whole genome shotgun (WGS) entry which is preliminary data.</text>
</comment>
<evidence type="ECO:0000256" key="1">
    <source>
        <dbReference type="ARBA" id="ARBA00004651"/>
    </source>
</evidence>
<feature type="transmembrane region" description="Helical" evidence="7">
    <location>
        <begin position="169"/>
        <end position="190"/>
    </location>
</feature>
<feature type="transmembrane region" description="Helical" evidence="7">
    <location>
        <begin position="269"/>
        <end position="290"/>
    </location>
</feature>
<dbReference type="InterPro" id="IPR000515">
    <property type="entry name" value="MetI-like"/>
</dbReference>
<dbReference type="RefSeq" id="WP_241061479.1">
    <property type="nucleotide sequence ID" value="NZ_JAKWJU010000002.1"/>
</dbReference>
<keyword evidence="3" id="KW-1003">Cell membrane</keyword>
<name>A0ABS9T213_9ACTN</name>
<keyword evidence="2 7" id="KW-0813">Transport</keyword>
<proteinExistence type="inferred from homology"/>
<evidence type="ECO:0000256" key="7">
    <source>
        <dbReference type="RuleBase" id="RU363032"/>
    </source>
</evidence>
<evidence type="ECO:0000256" key="8">
    <source>
        <dbReference type="SAM" id="MobiDB-lite"/>
    </source>
</evidence>
<dbReference type="CDD" id="cd06261">
    <property type="entry name" value="TM_PBP2"/>
    <property type="match status" value="1"/>
</dbReference>
<feature type="transmembrane region" description="Helical" evidence="7">
    <location>
        <begin position="36"/>
        <end position="62"/>
    </location>
</feature>
<dbReference type="Pfam" id="PF00528">
    <property type="entry name" value="BPD_transp_1"/>
    <property type="match status" value="1"/>
</dbReference>
<dbReference type="Gene3D" id="1.10.3720.10">
    <property type="entry name" value="MetI-like"/>
    <property type="match status" value="1"/>
</dbReference>
<evidence type="ECO:0000313" key="10">
    <source>
        <dbReference type="EMBL" id="MCH6162549.1"/>
    </source>
</evidence>
<evidence type="ECO:0000256" key="5">
    <source>
        <dbReference type="ARBA" id="ARBA00022989"/>
    </source>
</evidence>
<dbReference type="PANTHER" id="PTHR43744">
    <property type="entry name" value="ABC TRANSPORTER PERMEASE PROTEIN MG189-RELATED-RELATED"/>
    <property type="match status" value="1"/>
</dbReference>
<feature type="transmembrane region" description="Helical" evidence="7">
    <location>
        <begin position="105"/>
        <end position="127"/>
    </location>
</feature>
<dbReference type="InterPro" id="IPR035906">
    <property type="entry name" value="MetI-like_sf"/>
</dbReference>
<dbReference type="Proteomes" id="UP001166784">
    <property type="component" value="Unassembled WGS sequence"/>
</dbReference>
<dbReference type="SUPFAM" id="SSF161098">
    <property type="entry name" value="MetI-like"/>
    <property type="match status" value="1"/>
</dbReference>
<reference evidence="10" key="2">
    <citation type="journal article" date="2023" name="Int. J. Syst. Evol. Microbiol.">
        <title>Streptomyces marispadix sp. nov., isolated from marine beach sediment of the Northern Coast of Portugal.</title>
        <authorList>
            <person name="dos Santos J.D.N."/>
            <person name="Vitorino I.R."/>
            <person name="Kallscheuer N."/>
            <person name="Srivastava A."/>
            <person name="Krautwurst S."/>
            <person name="Marz M."/>
            <person name="Jogler C."/>
            <person name="Lobo Da Cunha A."/>
            <person name="Catita J."/>
            <person name="Goncalves H."/>
            <person name="Gonzalez I."/>
            <person name="Reyes F."/>
            <person name="Lage O.M."/>
        </authorList>
    </citation>
    <scope>NUCLEOTIDE SEQUENCE</scope>
    <source>
        <strain evidence="10">M600PL45_2</strain>
    </source>
</reference>
<comment type="similarity">
    <text evidence="7">Belongs to the binding-protein-dependent transport system permease family.</text>
</comment>
<evidence type="ECO:0000256" key="3">
    <source>
        <dbReference type="ARBA" id="ARBA00022475"/>
    </source>
</evidence>
<dbReference type="EMBL" id="JAKWJU010000002">
    <property type="protein sequence ID" value="MCH6162549.1"/>
    <property type="molecule type" value="Genomic_DNA"/>
</dbReference>
<evidence type="ECO:0000256" key="2">
    <source>
        <dbReference type="ARBA" id="ARBA00022448"/>
    </source>
</evidence>
<feature type="region of interest" description="Disordered" evidence="8">
    <location>
        <begin position="1"/>
        <end position="26"/>
    </location>
</feature>
<comment type="subcellular location">
    <subcellularLocation>
        <location evidence="1 7">Cell membrane</location>
        <topology evidence="1 7">Multi-pass membrane protein</topology>
    </subcellularLocation>
</comment>
<keyword evidence="4 7" id="KW-0812">Transmembrane</keyword>
<dbReference type="PROSITE" id="PS50928">
    <property type="entry name" value="ABC_TM1"/>
    <property type="match status" value="1"/>
</dbReference>
<accession>A0ABS9T213</accession>
<reference evidence="10" key="1">
    <citation type="submission" date="2022-03" db="EMBL/GenBank/DDBJ databases">
        <authorList>
            <person name="Santos J.D.N."/>
            <person name="Kallscheuer N."/>
            <person name="Jogler C."/>
            <person name="Lage O.M."/>
        </authorList>
    </citation>
    <scope>NUCLEOTIDE SEQUENCE</scope>
    <source>
        <strain evidence="10">M600PL45_2</strain>
    </source>
</reference>
<dbReference type="PANTHER" id="PTHR43744:SF12">
    <property type="entry name" value="ABC TRANSPORTER PERMEASE PROTEIN MG189-RELATED"/>
    <property type="match status" value="1"/>
</dbReference>
<keyword evidence="5 7" id="KW-1133">Transmembrane helix</keyword>
<organism evidence="10 11">
    <name type="scientific">Streptomyces marispadix</name>
    <dbReference type="NCBI Taxonomy" id="2922868"/>
    <lineage>
        <taxon>Bacteria</taxon>
        <taxon>Bacillati</taxon>
        <taxon>Actinomycetota</taxon>
        <taxon>Actinomycetes</taxon>
        <taxon>Kitasatosporales</taxon>
        <taxon>Streptomycetaceae</taxon>
        <taxon>Streptomyces</taxon>
    </lineage>
</organism>
<feature type="transmembrane region" description="Helical" evidence="7">
    <location>
        <begin position="211"/>
        <end position="232"/>
    </location>
</feature>
<keyword evidence="6 7" id="KW-0472">Membrane</keyword>
<evidence type="ECO:0000313" key="11">
    <source>
        <dbReference type="Proteomes" id="UP001166784"/>
    </source>
</evidence>
<evidence type="ECO:0000256" key="4">
    <source>
        <dbReference type="ARBA" id="ARBA00022692"/>
    </source>
</evidence>
<feature type="domain" description="ABC transmembrane type-1" evidence="9">
    <location>
        <begin position="101"/>
        <end position="290"/>
    </location>
</feature>
<sequence>MTQTARTPRTPPRSPDSRKSKGAAKARPSRGIDLALVWRVTTALAAVVIALAVLLPLIWMVLASLRPEQDIVSAPPTLWPRSFTLEHYADIWQELPFATLYRNTIVFAGTVTVVSLLFDSMAAYALARLRFRGREAVFVIVLIMLMLPFQITLVPLYDLLNNLGLVNSFTGMIVPRATNAFGIFFLRQFFLSLPKDLEEAARVDGASEWRIYWRVVLPLARPALLTLGLFHFQFNWNDLLWPLIMTSDTSRATLPAGLSLFMGQHVTQYGLLLAGAVLSLLPVIVLFLLIQRSFVQGIATTGLK</sequence>
<evidence type="ECO:0000256" key="6">
    <source>
        <dbReference type="ARBA" id="ARBA00023136"/>
    </source>
</evidence>
<feature type="transmembrane region" description="Helical" evidence="7">
    <location>
        <begin position="136"/>
        <end position="157"/>
    </location>
</feature>
<protein>
    <submittedName>
        <fullName evidence="10">Carbohydrate ABC transporter permease</fullName>
    </submittedName>
</protein>
<evidence type="ECO:0000259" key="9">
    <source>
        <dbReference type="PROSITE" id="PS50928"/>
    </source>
</evidence>
<gene>
    <name evidence="10" type="ORF">MMA15_19795</name>
</gene>
<keyword evidence="11" id="KW-1185">Reference proteome</keyword>